<dbReference type="EC" id="1.20.4.4" evidence="3"/>
<evidence type="ECO:0000313" key="3">
    <source>
        <dbReference type="EMBL" id="MEA5442786.1"/>
    </source>
</evidence>
<keyword evidence="1" id="KW-0059">Arsenical resistance</keyword>
<organism evidence="3 4">
    <name type="scientific">Cyanobium gracile UHCC 0281</name>
    <dbReference type="NCBI Taxonomy" id="3110309"/>
    <lineage>
        <taxon>Bacteria</taxon>
        <taxon>Bacillati</taxon>
        <taxon>Cyanobacteriota</taxon>
        <taxon>Cyanophyceae</taxon>
        <taxon>Synechococcales</taxon>
        <taxon>Prochlorococcaceae</taxon>
        <taxon>Cyanobium</taxon>
    </lineage>
</organism>
<comment type="caution">
    <text evidence="3">The sequence shown here is derived from an EMBL/GenBank/DDBJ whole genome shotgun (WGS) entry which is preliminary data.</text>
</comment>
<keyword evidence="4" id="KW-1185">Reference proteome</keyword>
<dbReference type="Proteomes" id="UP001302329">
    <property type="component" value="Unassembled WGS sequence"/>
</dbReference>
<dbReference type="PANTHER" id="PTHR43428">
    <property type="entry name" value="ARSENATE REDUCTASE"/>
    <property type="match status" value="1"/>
</dbReference>
<gene>
    <name evidence="3" type="ORF">VB739_09505</name>
</gene>
<name>A0ABU5SWB3_9CYAN</name>
<reference evidence="3 4" key="1">
    <citation type="submission" date="2023-12" db="EMBL/GenBank/DDBJ databases">
        <title>Baltic Sea Cyanobacteria.</title>
        <authorList>
            <person name="Delbaje E."/>
            <person name="Fewer D.P."/>
            <person name="Shishido T.K."/>
        </authorList>
    </citation>
    <scope>NUCLEOTIDE SEQUENCE [LARGE SCALE GENOMIC DNA]</scope>
    <source>
        <strain evidence="3 4">UHCC 0281</strain>
    </source>
</reference>
<dbReference type="PANTHER" id="PTHR43428:SF1">
    <property type="entry name" value="ARSENATE REDUCTASE"/>
    <property type="match status" value="1"/>
</dbReference>
<dbReference type="CDD" id="cd16345">
    <property type="entry name" value="LMWP_ArsC"/>
    <property type="match status" value="1"/>
</dbReference>
<dbReference type="Pfam" id="PF01451">
    <property type="entry name" value="LMWPc"/>
    <property type="match status" value="1"/>
</dbReference>
<accession>A0ABU5SWB3</accession>
<dbReference type="EMBL" id="JAYGHY010000027">
    <property type="protein sequence ID" value="MEA5442786.1"/>
    <property type="molecule type" value="Genomic_DNA"/>
</dbReference>
<dbReference type="InterPro" id="IPR036196">
    <property type="entry name" value="Ptyr_pPase_sf"/>
</dbReference>
<proteinExistence type="predicted"/>
<feature type="domain" description="Phosphotyrosine protein phosphatase I" evidence="2">
    <location>
        <begin position="16"/>
        <end position="152"/>
    </location>
</feature>
<dbReference type="Gene3D" id="3.40.50.2300">
    <property type="match status" value="1"/>
</dbReference>
<keyword evidence="3" id="KW-0560">Oxidoreductase</keyword>
<dbReference type="RefSeq" id="WP_323356829.1">
    <property type="nucleotide sequence ID" value="NZ_JAYGHY010000027.1"/>
</dbReference>
<evidence type="ECO:0000259" key="2">
    <source>
        <dbReference type="SMART" id="SM00226"/>
    </source>
</evidence>
<dbReference type="SMART" id="SM00226">
    <property type="entry name" value="LMWPc"/>
    <property type="match status" value="1"/>
</dbReference>
<dbReference type="GO" id="GO:0030612">
    <property type="term" value="F:arsenate reductase (thioredoxin) activity"/>
    <property type="evidence" value="ECO:0007669"/>
    <property type="project" value="UniProtKB-EC"/>
</dbReference>
<dbReference type="SUPFAM" id="SSF52788">
    <property type="entry name" value="Phosphotyrosine protein phosphatases I"/>
    <property type="match status" value="1"/>
</dbReference>
<dbReference type="InterPro" id="IPR023485">
    <property type="entry name" value="Ptyr_pPase"/>
</dbReference>
<evidence type="ECO:0000256" key="1">
    <source>
        <dbReference type="ARBA" id="ARBA00022849"/>
    </source>
</evidence>
<evidence type="ECO:0000313" key="4">
    <source>
        <dbReference type="Proteomes" id="UP001302329"/>
    </source>
</evidence>
<protein>
    <submittedName>
        <fullName evidence="3">Arsenate reductase ArsC</fullName>
        <ecNumber evidence="3">1.20.4.4</ecNumber>
    </submittedName>
</protein>
<sequence>MNNQTTTDNATGAARQRVLVVCTGNSARSIMAEALFQTLGQGAIDVVSAGSAPTGRVHPLALEQISRLPVDPAQYSSKSLTAVLEGAAAPFDLVVTVCDHAASTCGTLPGDPARLHWGLPDPAAHLDTQEARSAFSACFDELAERISGLLNEPMA</sequence>